<accession>A0AAN7U9H9</accession>
<evidence type="ECO:0000313" key="2">
    <source>
        <dbReference type="Proteomes" id="UP001305414"/>
    </source>
</evidence>
<proteinExistence type="predicted"/>
<organism evidence="1 2">
    <name type="scientific">Xylaria bambusicola</name>
    <dbReference type="NCBI Taxonomy" id="326684"/>
    <lineage>
        <taxon>Eukaryota</taxon>
        <taxon>Fungi</taxon>
        <taxon>Dikarya</taxon>
        <taxon>Ascomycota</taxon>
        <taxon>Pezizomycotina</taxon>
        <taxon>Sordariomycetes</taxon>
        <taxon>Xylariomycetidae</taxon>
        <taxon>Xylariales</taxon>
        <taxon>Xylariaceae</taxon>
        <taxon>Xylaria</taxon>
    </lineage>
</organism>
<dbReference type="AlphaFoldDB" id="A0AAN7U9H9"/>
<gene>
    <name evidence="1" type="ORF">RRF57_000250</name>
</gene>
<comment type="caution">
    <text evidence="1">The sequence shown here is derived from an EMBL/GenBank/DDBJ whole genome shotgun (WGS) entry which is preliminary data.</text>
</comment>
<name>A0AAN7U9H9_9PEZI</name>
<reference evidence="1 2" key="1">
    <citation type="submission" date="2023-10" db="EMBL/GenBank/DDBJ databases">
        <title>Draft genome sequence of Xylaria bambusicola isolate GMP-LS, the root and basal stem rot pathogen of sugarcane in Indonesia.</title>
        <authorList>
            <person name="Selvaraj P."/>
            <person name="Muralishankar V."/>
            <person name="Muruganantham S."/>
            <person name="Sp S."/>
            <person name="Haryani S."/>
            <person name="Lau K.J.X."/>
            <person name="Naqvi N.I."/>
        </authorList>
    </citation>
    <scope>NUCLEOTIDE SEQUENCE [LARGE SCALE GENOMIC DNA]</scope>
    <source>
        <strain evidence="1">GMP-LS</strain>
    </source>
</reference>
<dbReference type="Proteomes" id="UP001305414">
    <property type="component" value="Unassembled WGS sequence"/>
</dbReference>
<evidence type="ECO:0000313" key="1">
    <source>
        <dbReference type="EMBL" id="KAK5624534.1"/>
    </source>
</evidence>
<dbReference type="EMBL" id="JAWHQM010000001">
    <property type="protein sequence ID" value="KAK5624534.1"/>
    <property type="molecule type" value="Genomic_DNA"/>
</dbReference>
<keyword evidence="2" id="KW-1185">Reference proteome</keyword>
<sequence>MFASSKVASVRLICMLLITPYEKSFFNDGSPPCISSMTVIGKGMALTASFEEASSELSSSVALSIRVHILIRNRVCANVTSDFASAMGTPPSSSAGSRFLLFAM</sequence>
<protein>
    <submittedName>
        <fullName evidence="1">Uncharacterized protein</fullName>
    </submittedName>
</protein>